<reference evidence="1 2" key="1">
    <citation type="submission" date="2015-07" db="EMBL/GenBank/DDBJ databases">
        <title>Genome sequence of Levilinea saccharolytica DSM 16555.</title>
        <authorList>
            <person name="Hemp J."/>
            <person name="Ward L.M."/>
            <person name="Pace L.A."/>
            <person name="Fischer W.W."/>
        </authorList>
    </citation>
    <scope>NUCLEOTIDE SEQUENCE [LARGE SCALE GENOMIC DNA]</scope>
    <source>
        <strain evidence="1 2">KIBI-1</strain>
    </source>
</reference>
<comment type="caution">
    <text evidence="1">The sequence shown here is derived from an EMBL/GenBank/DDBJ whole genome shotgun (WGS) entry which is preliminary data.</text>
</comment>
<evidence type="ECO:0000313" key="1">
    <source>
        <dbReference type="EMBL" id="KPL80889.1"/>
    </source>
</evidence>
<organism evidence="1 2">
    <name type="scientific">Levilinea saccharolytica</name>
    <dbReference type="NCBI Taxonomy" id="229921"/>
    <lineage>
        <taxon>Bacteria</taxon>
        <taxon>Bacillati</taxon>
        <taxon>Chloroflexota</taxon>
        <taxon>Anaerolineae</taxon>
        <taxon>Anaerolineales</taxon>
        <taxon>Anaerolineaceae</taxon>
        <taxon>Levilinea</taxon>
    </lineage>
</organism>
<accession>A0A0P6YFD4</accession>
<dbReference type="AlphaFoldDB" id="A0A0P6YFD4"/>
<dbReference type="Proteomes" id="UP000050501">
    <property type="component" value="Unassembled WGS sequence"/>
</dbReference>
<protein>
    <submittedName>
        <fullName evidence="1">Uncharacterized protein</fullName>
    </submittedName>
</protein>
<sequence>MVLKHGQVVIDWGDGCFQAVDDGLFVAVDPHEISHTISEAEIGQLLTLGWVNAYDGRYLYVPNLPDRPQPPDQD</sequence>
<name>A0A0P6YFD4_9CHLR</name>
<evidence type="ECO:0000313" key="2">
    <source>
        <dbReference type="Proteomes" id="UP000050501"/>
    </source>
</evidence>
<dbReference type="STRING" id="229921.ADN01_10345"/>
<keyword evidence="2" id="KW-1185">Reference proteome</keyword>
<dbReference type="EMBL" id="LGCM01000038">
    <property type="protein sequence ID" value="KPL80889.1"/>
    <property type="molecule type" value="Genomic_DNA"/>
</dbReference>
<proteinExistence type="predicted"/>
<gene>
    <name evidence="1" type="ORF">ADN01_10345</name>
</gene>